<comment type="caution">
    <text evidence="1">The sequence shown here is derived from an EMBL/GenBank/DDBJ whole genome shotgun (WGS) entry which is preliminary data.</text>
</comment>
<feature type="non-terminal residue" evidence="1">
    <location>
        <position position="1"/>
    </location>
</feature>
<accession>A0A443Q8Z3</accession>
<dbReference type="OrthoDB" id="6430795at2759"/>
<reference evidence="1 2" key="1">
    <citation type="journal article" date="2018" name="Gigascience">
        <title>Genomes of trombidid mites reveal novel predicted allergens and laterally-transferred genes associated with secondary metabolism.</title>
        <authorList>
            <person name="Dong X."/>
            <person name="Chaisiri K."/>
            <person name="Xia D."/>
            <person name="Armstrong S.D."/>
            <person name="Fang Y."/>
            <person name="Donnelly M.J."/>
            <person name="Kadowaki T."/>
            <person name="McGarry J.W."/>
            <person name="Darby A.C."/>
            <person name="Makepeace B.L."/>
        </authorList>
    </citation>
    <scope>NUCLEOTIDE SEQUENCE [LARGE SCALE GENOMIC DNA]</scope>
    <source>
        <strain evidence="1">UoL-WK</strain>
    </source>
</reference>
<evidence type="ECO:0000313" key="1">
    <source>
        <dbReference type="EMBL" id="RWR99447.1"/>
    </source>
</evidence>
<dbReference type="AlphaFoldDB" id="A0A443Q8Z3"/>
<dbReference type="InterPro" id="IPR043502">
    <property type="entry name" value="DNA/RNA_pol_sf"/>
</dbReference>
<dbReference type="EMBL" id="NCKU01015130">
    <property type="protein sequence ID" value="RWR99447.1"/>
    <property type="molecule type" value="Genomic_DNA"/>
</dbReference>
<dbReference type="PANTHER" id="PTHR31511">
    <property type="entry name" value="PROTEIN CBG23764"/>
    <property type="match status" value="1"/>
</dbReference>
<dbReference type="PANTHER" id="PTHR31511:SF12">
    <property type="entry name" value="RHO TERMINATION FACTOR N-TERMINAL DOMAIN-CONTAINING PROTEIN"/>
    <property type="match status" value="1"/>
</dbReference>
<dbReference type="SUPFAM" id="SSF56672">
    <property type="entry name" value="DNA/RNA polymerases"/>
    <property type="match status" value="1"/>
</dbReference>
<proteinExistence type="predicted"/>
<dbReference type="GO" id="GO:0071897">
    <property type="term" value="P:DNA biosynthetic process"/>
    <property type="evidence" value="ECO:0007669"/>
    <property type="project" value="UniProtKB-ARBA"/>
</dbReference>
<dbReference type="Proteomes" id="UP000285301">
    <property type="component" value="Unassembled WGS sequence"/>
</dbReference>
<feature type="non-terminal residue" evidence="1">
    <location>
        <position position="154"/>
    </location>
</feature>
<sequence length="154" mass="18059">FTDDIYQEFKKISSFLDTSNYPVHHYLKSDLNKQVLGKLKDEMAGKIITEFVGLKSKMYAFKFYENEKTIEKKKAKGVTKSTIKTTLKFDDYKELIFQNTDRPFLYTHQHRISVKDHTIFSVSINKLSLSLFDDKRYILDDGINTLAFGHKDIL</sequence>
<name>A0A443Q8Z3_9ACAR</name>
<dbReference type="STRING" id="1965070.A0A443Q8Z3"/>
<keyword evidence="2" id="KW-1185">Reference proteome</keyword>
<evidence type="ECO:0000313" key="2">
    <source>
        <dbReference type="Proteomes" id="UP000285301"/>
    </source>
</evidence>
<protein>
    <submittedName>
        <fullName evidence="1">Uncharacterized protein</fullName>
    </submittedName>
</protein>
<gene>
    <name evidence="1" type="ORF">B4U79_03152</name>
</gene>
<organism evidence="1 2">
    <name type="scientific">Dinothrombium tinctorium</name>
    <dbReference type="NCBI Taxonomy" id="1965070"/>
    <lineage>
        <taxon>Eukaryota</taxon>
        <taxon>Metazoa</taxon>
        <taxon>Ecdysozoa</taxon>
        <taxon>Arthropoda</taxon>
        <taxon>Chelicerata</taxon>
        <taxon>Arachnida</taxon>
        <taxon>Acari</taxon>
        <taxon>Acariformes</taxon>
        <taxon>Trombidiformes</taxon>
        <taxon>Prostigmata</taxon>
        <taxon>Anystina</taxon>
        <taxon>Parasitengona</taxon>
        <taxon>Trombidioidea</taxon>
        <taxon>Trombidiidae</taxon>
        <taxon>Dinothrombium</taxon>
    </lineage>
</organism>